<dbReference type="PATRIC" id="fig|93466.3.peg.843"/>
<dbReference type="KEGG" id="fng:JM64_03915"/>
<gene>
    <name evidence="1" type="ORF">JM64_03915</name>
</gene>
<dbReference type="Proteomes" id="UP000077096">
    <property type="component" value="Chromosome"/>
</dbReference>
<dbReference type="OrthoDB" id="46551at2"/>
<dbReference type="EMBL" id="CP011393">
    <property type="protein sequence ID" value="ANE41219.1"/>
    <property type="molecule type" value="Genomic_DNA"/>
</dbReference>
<reference evidence="1 2" key="1">
    <citation type="submission" date="2014-08" db="EMBL/GenBank/DDBJ databases">
        <title>Fervidobacterium pennivorans DYC genome.</title>
        <authorList>
            <person name="Wushke S."/>
        </authorList>
    </citation>
    <scope>NUCLEOTIDE SEQUENCE [LARGE SCALE GENOMIC DNA]</scope>
    <source>
        <strain evidence="1 2">DYC</strain>
    </source>
</reference>
<sequence length="110" mass="12895">MEFEKLIVSVVNEMTYYLLKNGAHVVSTEIVTLQRNFYIMLEARMNVRDEILTELKKISKIKDHPELRYYSALATNVGSLQDIFTIAPHMKKFEVLEDENGIKIEIFVER</sequence>
<name>A0A172T2I3_FERPE</name>
<evidence type="ECO:0000313" key="2">
    <source>
        <dbReference type="Proteomes" id="UP000077096"/>
    </source>
</evidence>
<evidence type="ECO:0000313" key="1">
    <source>
        <dbReference type="EMBL" id="ANE41219.1"/>
    </source>
</evidence>
<protein>
    <submittedName>
        <fullName evidence="1">Uncharacterized protein</fullName>
    </submittedName>
</protein>
<dbReference type="AlphaFoldDB" id="A0A172T2I3"/>
<organism evidence="1 2">
    <name type="scientific">Fervidobacterium pennivorans</name>
    <dbReference type="NCBI Taxonomy" id="93466"/>
    <lineage>
        <taxon>Bacteria</taxon>
        <taxon>Thermotogati</taxon>
        <taxon>Thermotogota</taxon>
        <taxon>Thermotogae</taxon>
        <taxon>Thermotogales</taxon>
        <taxon>Fervidobacteriaceae</taxon>
        <taxon>Fervidobacterium</taxon>
    </lineage>
</organism>
<proteinExistence type="predicted"/>
<accession>A0A172T2I3</accession>